<dbReference type="EMBL" id="BAAAFG010000012">
    <property type="protein sequence ID" value="GAA0871782.1"/>
    <property type="molecule type" value="Genomic_DNA"/>
</dbReference>
<dbReference type="InterPro" id="IPR011990">
    <property type="entry name" value="TPR-like_helical_dom_sf"/>
</dbReference>
<evidence type="ECO:0000259" key="4">
    <source>
        <dbReference type="Pfam" id="PF12770"/>
    </source>
</evidence>
<dbReference type="PROSITE" id="PS50293">
    <property type="entry name" value="TPR_REGION"/>
    <property type="match status" value="1"/>
</dbReference>
<gene>
    <name evidence="5" type="ORF">GCM10009117_09280</name>
</gene>
<keyword evidence="6" id="KW-1185">Reference proteome</keyword>
<dbReference type="PROSITE" id="PS50005">
    <property type="entry name" value="TPR"/>
    <property type="match status" value="2"/>
</dbReference>
<evidence type="ECO:0000256" key="3">
    <source>
        <dbReference type="SAM" id="SignalP"/>
    </source>
</evidence>
<dbReference type="SUPFAM" id="SSF48452">
    <property type="entry name" value="TPR-like"/>
    <property type="match status" value="2"/>
</dbReference>
<dbReference type="SMART" id="SM00028">
    <property type="entry name" value="TPR"/>
    <property type="match status" value="5"/>
</dbReference>
<protein>
    <recommendedName>
        <fullName evidence="4">CHAT domain-containing protein</fullName>
    </recommendedName>
</protein>
<name>A0ABP3XRK8_9FLAO</name>
<keyword evidence="3" id="KW-0732">Signal</keyword>
<dbReference type="Gene3D" id="1.25.40.10">
    <property type="entry name" value="Tetratricopeptide repeat domain"/>
    <property type="match status" value="2"/>
</dbReference>
<dbReference type="Pfam" id="PF12770">
    <property type="entry name" value="CHAT"/>
    <property type="match status" value="1"/>
</dbReference>
<dbReference type="Proteomes" id="UP001500507">
    <property type="component" value="Unassembled WGS sequence"/>
</dbReference>
<keyword evidence="1" id="KW-0802">TPR repeat</keyword>
<dbReference type="PANTHER" id="PTHR10098:SF108">
    <property type="entry name" value="TETRATRICOPEPTIDE REPEAT PROTEIN 28"/>
    <property type="match status" value="1"/>
</dbReference>
<dbReference type="RefSeq" id="WP_343764493.1">
    <property type="nucleotide sequence ID" value="NZ_BAAAFG010000012.1"/>
</dbReference>
<evidence type="ECO:0000256" key="2">
    <source>
        <dbReference type="SAM" id="Phobius"/>
    </source>
</evidence>
<feature type="signal peptide" evidence="3">
    <location>
        <begin position="1"/>
        <end position="17"/>
    </location>
</feature>
<dbReference type="PANTHER" id="PTHR10098">
    <property type="entry name" value="RAPSYN-RELATED"/>
    <property type="match status" value="1"/>
</dbReference>
<organism evidence="5 6">
    <name type="scientific">Gangjinia marincola</name>
    <dbReference type="NCBI Taxonomy" id="578463"/>
    <lineage>
        <taxon>Bacteria</taxon>
        <taxon>Pseudomonadati</taxon>
        <taxon>Bacteroidota</taxon>
        <taxon>Flavobacteriia</taxon>
        <taxon>Flavobacteriales</taxon>
        <taxon>Flavobacteriaceae</taxon>
        <taxon>Gangjinia</taxon>
    </lineage>
</organism>
<comment type="caution">
    <text evidence="5">The sequence shown here is derived from an EMBL/GenBank/DDBJ whole genome shotgun (WGS) entry which is preliminary data.</text>
</comment>
<dbReference type="Pfam" id="PF13181">
    <property type="entry name" value="TPR_8"/>
    <property type="match status" value="1"/>
</dbReference>
<proteinExistence type="predicted"/>
<accession>A0ABP3XRK8</accession>
<keyword evidence="2" id="KW-0812">Transmembrane</keyword>
<dbReference type="InterPro" id="IPR024983">
    <property type="entry name" value="CHAT_dom"/>
</dbReference>
<feature type="transmembrane region" description="Helical" evidence="2">
    <location>
        <begin position="981"/>
        <end position="1001"/>
    </location>
</feature>
<sequence>MKKITFLLLLCSLQFFGQTTTTIEQLYFKLSFEDNNNLKGTIDSIVSSNSQELSKEHALIYAILHPPFVKTIDSIKGFSPKLFDGIEELVDAYRTILEVETLPNVNVLERLTIPYAESKNLWLADLYFNLGSNYSSNKRYDEAISVFSTAIELIKPNDFNPSSIYNSRGNAYYQNAQRDFARNDFVSAYQERIKSGNIEKKYLTKDLWNIGVLFVSEGEYYEAIPYLKKSLEYMEEVDPSNPYLLSRYALLADCYFYNNDIKSAQIYAERGFALTNSTLKTHNAYLNGLIESSLSRVYNSLGNYEKAEYFAQRAYEGALKNYGDADSITSAFLIDLATVKAARGDHSTAQEYYEKAIVIARNTGRLYSVTAALNEYNFYLITNRKFERAQEYLDQEKALFIENKDTLSVKFYVNQLYRAQAKLGLDQITEAQSLLKSVSMGWEQFKGMEQNIRDTQTALVDLQIKQFKKTQNITQLIKAQNNLDQLIHLLVKSKNKYDSEKSKIFYGAEIIPSIEKSLELIYLKNTVKAEKQDFDYALRLMEINKNSALLDGLREKELAMQFQVDPKIIALKSAVQDSMIKLDNTFNQIQDSDKGDTEKLQVLTNQQLYFQTKLDSLSILVQQKYPEFHEVKSLELAENITFYQDRLLADDEMLVEYFLTPTDLYTLTLTKQDVNFVKKSINHLFEDQLNLLREKILNRAPLDKLLNTISPVILPQIPNGIKRLTFILDGMLTKIPMEILTFKNDYLIQSMPVRYGGSVQLLFEQTRQKDRTSTNNWLGYAGTYKDLPLPSNETEVDAISKLMEGVSRVDSLATKANFLEEGPKHDLLHLAVHGVLDHKNPMNNHLLFSNFNDEEEQTVKLTTQEIYGLDLSAKLAVLSACNTGNGTFSNGDGLMSLSRAFNYAGVTSTLTSLWNISDAQTSTLMIGFYRNLQNGMNKDTALQKAKLTYLKETDDEKLKHPYYWAGFIISGDVSRVSTPNYYTYALVAVIMLVLGISVFYWKRKLRKRTS</sequence>
<evidence type="ECO:0000313" key="6">
    <source>
        <dbReference type="Proteomes" id="UP001500507"/>
    </source>
</evidence>
<dbReference type="InterPro" id="IPR019734">
    <property type="entry name" value="TPR_rpt"/>
</dbReference>
<reference evidence="6" key="1">
    <citation type="journal article" date="2019" name="Int. J. Syst. Evol. Microbiol.">
        <title>The Global Catalogue of Microorganisms (GCM) 10K type strain sequencing project: providing services to taxonomists for standard genome sequencing and annotation.</title>
        <authorList>
            <consortium name="The Broad Institute Genomics Platform"/>
            <consortium name="The Broad Institute Genome Sequencing Center for Infectious Disease"/>
            <person name="Wu L."/>
            <person name="Ma J."/>
        </authorList>
    </citation>
    <scope>NUCLEOTIDE SEQUENCE [LARGE SCALE GENOMIC DNA]</scope>
    <source>
        <strain evidence="6">JCM 16082</strain>
    </source>
</reference>
<evidence type="ECO:0000256" key="1">
    <source>
        <dbReference type="PROSITE-ProRule" id="PRU00339"/>
    </source>
</evidence>
<evidence type="ECO:0000313" key="5">
    <source>
        <dbReference type="EMBL" id="GAA0871782.1"/>
    </source>
</evidence>
<dbReference type="Pfam" id="PF13424">
    <property type="entry name" value="TPR_12"/>
    <property type="match status" value="2"/>
</dbReference>
<feature type="repeat" description="TPR" evidence="1">
    <location>
        <begin position="204"/>
        <end position="237"/>
    </location>
</feature>
<keyword evidence="2" id="KW-0472">Membrane</keyword>
<keyword evidence="2" id="KW-1133">Transmembrane helix</keyword>
<feature type="domain" description="CHAT" evidence="4">
    <location>
        <begin position="702"/>
        <end position="972"/>
    </location>
</feature>
<feature type="chain" id="PRO_5046694805" description="CHAT domain-containing protein" evidence="3">
    <location>
        <begin position="18"/>
        <end position="1010"/>
    </location>
</feature>
<feature type="repeat" description="TPR" evidence="1">
    <location>
        <begin position="124"/>
        <end position="157"/>
    </location>
</feature>